<evidence type="ECO:0000313" key="1">
    <source>
        <dbReference type="EMBL" id="CAH2398471.1"/>
    </source>
</evidence>
<gene>
    <name evidence="1" type="ORF">MES5069_200025</name>
</gene>
<proteinExistence type="predicted"/>
<dbReference type="Proteomes" id="UP001153050">
    <property type="component" value="Unassembled WGS sequence"/>
</dbReference>
<reference evidence="1 2" key="1">
    <citation type="submission" date="2022-03" db="EMBL/GenBank/DDBJ databases">
        <authorList>
            <person name="Brunel B."/>
        </authorList>
    </citation>
    <scope>NUCLEOTIDE SEQUENCE [LARGE SCALE GENOMIC DNA]</scope>
    <source>
        <strain evidence="1">STM5069sample</strain>
    </source>
</reference>
<accession>A0ABN8JP83</accession>
<comment type="caution">
    <text evidence="1">The sequence shown here is derived from an EMBL/GenBank/DDBJ whole genome shotgun (WGS) entry which is preliminary data.</text>
</comment>
<sequence length="67" mass="7536">MAKRAGQRGVLSRDLIVISVTERPYGIPFPVWPMEWHDLSSFRLQTAGKEDRLTACPRRSLDHGASA</sequence>
<evidence type="ECO:0000313" key="2">
    <source>
        <dbReference type="Proteomes" id="UP001153050"/>
    </source>
</evidence>
<protein>
    <submittedName>
        <fullName evidence="1">Uncharacterized protein</fullName>
    </submittedName>
</protein>
<dbReference type="EMBL" id="CAKXZT010000113">
    <property type="protein sequence ID" value="CAH2398471.1"/>
    <property type="molecule type" value="Genomic_DNA"/>
</dbReference>
<name>A0ABN8JP83_9HYPH</name>
<organism evidence="1 2">
    <name type="scientific">Mesorhizobium escarrei</name>
    <dbReference type="NCBI Taxonomy" id="666018"/>
    <lineage>
        <taxon>Bacteria</taxon>
        <taxon>Pseudomonadati</taxon>
        <taxon>Pseudomonadota</taxon>
        <taxon>Alphaproteobacteria</taxon>
        <taxon>Hyphomicrobiales</taxon>
        <taxon>Phyllobacteriaceae</taxon>
        <taxon>Mesorhizobium</taxon>
    </lineage>
</organism>
<keyword evidence="2" id="KW-1185">Reference proteome</keyword>